<dbReference type="PROSITE" id="PS00138">
    <property type="entry name" value="SUBTILASE_SER"/>
    <property type="match status" value="1"/>
</dbReference>
<evidence type="ECO:0000256" key="6">
    <source>
        <dbReference type="SAM" id="Phobius"/>
    </source>
</evidence>
<dbReference type="OMA" id="WAKGITQ"/>
<dbReference type="Pfam" id="PF00082">
    <property type="entry name" value="Peptidase_S8"/>
    <property type="match status" value="1"/>
</dbReference>
<comment type="similarity">
    <text evidence="5">Belongs to the peptidase S8 family.</text>
</comment>
<dbReference type="VEuPathDB" id="AmoebaDB:NF0102590"/>
<keyword evidence="2 5" id="KW-0378">Hydrolase</keyword>
<evidence type="ECO:0000313" key="8">
    <source>
        <dbReference type="EMBL" id="KAF0972495.1"/>
    </source>
</evidence>
<accession>A0A6A5BEM5</accession>
<reference evidence="8 9" key="1">
    <citation type="journal article" date="2019" name="Sci. Rep.">
        <title>Nanopore sequencing improves the draft genome of the human pathogenic amoeba Naegleria fowleri.</title>
        <authorList>
            <person name="Liechti N."/>
            <person name="Schurch N."/>
            <person name="Bruggmann R."/>
            <person name="Wittwer M."/>
        </authorList>
    </citation>
    <scope>NUCLEOTIDE SEQUENCE [LARGE SCALE GENOMIC DNA]</scope>
    <source>
        <strain evidence="8 9">ATCC 30894</strain>
    </source>
</reference>
<keyword evidence="9" id="KW-1185">Reference proteome</keyword>
<feature type="transmembrane region" description="Helical" evidence="6">
    <location>
        <begin position="1022"/>
        <end position="1051"/>
    </location>
</feature>
<keyword evidence="6" id="KW-0472">Membrane</keyword>
<sequence>MTRNGICHHHLSETAEMTSRLVPKMLPLLLLALIFITVMMMEIHPIRAEAVLKGEQNLLNLLNSESSMMREIENTNSPLHHLPRRRRILLEDLNMFNHKRSLMREDGSSVLSFFEKNPFVSERNAWIQKFQSSSSSPNERSMKVSDNEIHVLVTFKTNKDSREYEKILSTPMGENTFTSRVNVQQLKRLIEDEKVESVEYFDPMFKFVESQFSSSSEHAWAKNIQRFFVDPNAKFKQVEKEFKLSAEPFIRRPSENWQFTYTERNGEEYVVLRVLTEERSASNLNGYLQDLKKFSRGSIQYLNNVGDRIMISVKKRDALAVTYEISKRSEVFWVEVAPKNELHNYWAKGITQSGLPDVQPVTYRGLTGKDQIVTVGDSGLDGNSCFFYDSDHAVPYVNSTSSLSVSSHRKIASYWGLIDTISEDNAHGTHVAGTIVSQSLDDSLSQHNGIAPDAKVAFTDIGCSDPKGCSCHGVEKGCYCDGGYNKKCPPSDRSVYPPNSLSEDYFPFAYKLGSRIHTNSWGGGAGILGYSIDTADIDKYVWEHKDMLILFSAGNSGDAIGYSSISTQAEAKNILSVGASMNPLSTFQYVTDKLLDMNAYAQNYATQLLNILGCPAENQNSSRSCSGFNSEFLETCQFLRNFKTEEDCCNNTGNFCSNSGCGCRFYGLGSLCCRQCRSDRLKTSYSNIVYNKENIAYFSSRGPTSDGRIKPDIVAPGYFIVSARSHNTLSSPMTCSDSTKDVSRAVLQMGGTSMSCPLTAANAALVRQYYTEGWYYDGKNNTSKGFKPSAALMKATLINSGVPLLGYLDISGFLVPINDASSNPEFRLQAKHIEGFGRIQLDRVLMFDNSTRKLLIGRKENIKTSSNVKEEFGDPVISSEEESHTYCVAPKVSGEMNDVKITLTWTDYPSNPARGKHLVNNLDLGCKIDRDVYFGNSNTSNTFDRDNTNNVEQLVFSNVQSRIVVNIAASYIYKAQSYALVITGENIKFDECGNSDYFEYSARGKTSSNGLATGIKIFGFDLALVMLAVVILLVIIAAASITTCVFAVIWVKKKNSQTAFARLEDENNRL</sequence>
<dbReference type="InterPro" id="IPR015500">
    <property type="entry name" value="Peptidase_S8_subtilisin-rel"/>
</dbReference>
<dbReference type="InterPro" id="IPR034058">
    <property type="entry name" value="TagA/B/C/D_pept_dom"/>
</dbReference>
<dbReference type="InterPro" id="IPR023828">
    <property type="entry name" value="Peptidase_S8_Ser-AS"/>
</dbReference>
<dbReference type="VEuPathDB" id="AmoebaDB:NfTy_062130"/>
<evidence type="ECO:0000256" key="4">
    <source>
        <dbReference type="PIRSR" id="PIRSR615500-1"/>
    </source>
</evidence>
<dbReference type="InterPro" id="IPR036852">
    <property type="entry name" value="Peptidase_S8/S53_dom_sf"/>
</dbReference>
<dbReference type="EMBL" id="VFQX01000068">
    <property type="protein sequence ID" value="KAF0972495.1"/>
    <property type="molecule type" value="Genomic_DNA"/>
</dbReference>
<keyword evidence="1 5" id="KW-0645">Protease</keyword>
<dbReference type="InterPro" id="IPR051048">
    <property type="entry name" value="Peptidase_S8/S53_subtilisin"/>
</dbReference>
<dbReference type="PANTHER" id="PTHR43399:SF5">
    <property type="entry name" value="PEPTIDASE S8 FAMILY WITH PROTEASE-ASSOCIATED DOMAIN"/>
    <property type="match status" value="1"/>
</dbReference>
<keyword evidence="3 5" id="KW-0720">Serine protease</keyword>
<dbReference type="CDD" id="cd04842">
    <property type="entry name" value="Peptidases_S8_Kp43_protease"/>
    <property type="match status" value="1"/>
</dbReference>
<organism evidence="8 9">
    <name type="scientific">Naegleria fowleri</name>
    <name type="common">Brain eating amoeba</name>
    <dbReference type="NCBI Taxonomy" id="5763"/>
    <lineage>
        <taxon>Eukaryota</taxon>
        <taxon>Discoba</taxon>
        <taxon>Heterolobosea</taxon>
        <taxon>Tetramitia</taxon>
        <taxon>Eutetramitia</taxon>
        <taxon>Vahlkampfiidae</taxon>
        <taxon>Naegleria</taxon>
    </lineage>
</organism>
<dbReference type="RefSeq" id="XP_044557209.1">
    <property type="nucleotide sequence ID" value="XM_044713351.1"/>
</dbReference>
<name>A0A6A5BEM5_NAEFO</name>
<dbReference type="GO" id="GO:0006508">
    <property type="term" value="P:proteolysis"/>
    <property type="evidence" value="ECO:0007669"/>
    <property type="project" value="UniProtKB-KW"/>
</dbReference>
<dbReference type="PRINTS" id="PR00723">
    <property type="entry name" value="SUBTILISIN"/>
</dbReference>
<dbReference type="PROSITE" id="PS00137">
    <property type="entry name" value="SUBTILASE_HIS"/>
    <property type="match status" value="1"/>
</dbReference>
<gene>
    <name evidence="8" type="ORF">FDP41_009398</name>
</gene>
<keyword evidence="6" id="KW-0812">Transmembrane</keyword>
<dbReference type="Gene3D" id="3.40.50.200">
    <property type="entry name" value="Peptidase S8/S53 domain"/>
    <property type="match status" value="2"/>
</dbReference>
<evidence type="ECO:0000256" key="5">
    <source>
        <dbReference type="PROSITE-ProRule" id="PRU01240"/>
    </source>
</evidence>
<dbReference type="SUPFAM" id="SSF52743">
    <property type="entry name" value="Subtilisin-like"/>
    <property type="match status" value="1"/>
</dbReference>
<dbReference type="AlphaFoldDB" id="A0A6A5BEM5"/>
<evidence type="ECO:0000256" key="1">
    <source>
        <dbReference type="ARBA" id="ARBA00022670"/>
    </source>
</evidence>
<dbReference type="GO" id="GO:0004252">
    <property type="term" value="F:serine-type endopeptidase activity"/>
    <property type="evidence" value="ECO:0007669"/>
    <property type="project" value="UniProtKB-UniRule"/>
</dbReference>
<evidence type="ECO:0000256" key="3">
    <source>
        <dbReference type="ARBA" id="ARBA00022825"/>
    </source>
</evidence>
<feature type="active site" description="Charge relay system" evidence="4 5">
    <location>
        <position position="753"/>
    </location>
</feature>
<dbReference type="VEuPathDB" id="AmoebaDB:FDP41_009398"/>
<evidence type="ECO:0000313" key="9">
    <source>
        <dbReference type="Proteomes" id="UP000444721"/>
    </source>
</evidence>
<keyword evidence="6" id="KW-1133">Transmembrane helix</keyword>
<dbReference type="GeneID" id="68116614"/>
<dbReference type="SUPFAM" id="SSF49785">
    <property type="entry name" value="Galactose-binding domain-like"/>
    <property type="match status" value="1"/>
</dbReference>
<evidence type="ECO:0000259" key="7">
    <source>
        <dbReference type="Pfam" id="PF00082"/>
    </source>
</evidence>
<feature type="active site" description="Charge relay system" evidence="4 5">
    <location>
        <position position="377"/>
    </location>
</feature>
<dbReference type="Proteomes" id="UP000444721">
    <property type="component" value="Unassembled WGS sequence"/>
</dbReference>
<dbReference type="PANTHER" id="PTHR43399">
    <property type="entry name" value="SUBTILISIN-RELATED"/>
    <property type="match status" value="1"/>
</dbReference>
<dbReference type="Gene3D" id="2.60.120.380">
    <property type="match status" value="1"/>
</dbReference>
<dbReference type="InterPro" id="IPR008979">
    <property type="entry name" value="Galactose-bd-like_sf"/>
</dbReference>
<feature type="active site" description="Charge relay system" evidence="4 5">
    <location>
        <position position="427"/>
    </location>
</feature>
<comment type="caution">
    <text evidence="8">The sequence shown here is derived from an EMBL/GenBank/DDBJ whole genome shotgun (WGS) entry which is preliminary data.</text>
</comment>
<proteinExistence type="inferred from homology"/>
<dbReference type="OrthoDB" id="509353at2759"/>
<evidence type="ECO:0000256" key="2">
    <source>
        <dbReference type="ARBA" id="ARBA00022801"/>
    </source>
</evidence>
<protein>
    <recommendedName>
        <fullName evidence="7">Peptidase S8/S53 domain-containing protein</fullName>
    </recommendedName>
</protein>
<feature type="domain" description="Peptidase S8/S53" evidence="7">
    <location>
        <begin position="368"/>
        <end position="801"/>
    </location>
</feature>
<dbReference type="InterPro" id="IPR022398">
    <property type="entry name" value="Peptidase_S8_His-AS"/>
</dbReference>
<dbReference type="PROSITE" id="PS51892">
    <property type="entry name" value="SUBTILASE"/>
    <property type="match status" value="1"/>
</dbReference>
<dbReference type="InterPro" id="IPR000209">
    <property type="entry name" value="Peptidase_S8/S53_dom"/>
</dbReference>